<protein>
    <recommendedName>
        <fullName evidence="2">Glycosyltransferase</fullName>
    </recommendedName>
</protein>
<dbReference type="Gene3D" id="3.90.550.40">
    <property type="match status" value="1"/>
</dbReference>
<comment type="caution">
    <text evidence="1">The sequence shown here is derived from an EMBL/GenBank/DDBJ whole genome shotgun (WGS) entry which is preliminary data.</text>
</comment>
<organism evidence="1">
    <name type="scientific">marine sediment metagenome</name>
    <dbReference type="NCBI Taxonomy" id="412755"/>
    <lineage>
        <taxon>unclassified sequences</taxon>
        <taxon>metagenomes</taxon>
        <taxon>ecological metagenomes</taxon>
    </lineage>
</organism>
<proteinExistence type="predicted"/>
<dbReference type="EMBL" id="LAZR01001051">
    <property type="protein sequence ID" value="KKN51703.1"/>
    <property type="molecule type" value="Genomic_DNA"/>
</dbReference>
<accession>A0A0F9UDJ9</accession>
<evidence type="ECO:0008006" key="2">
    <source>
        <dbReference type="Google" id="ProtNLM"/>
    </source>
</evidence>
<name>A0A0F9UDJ9_9ZZZZ</name>
<dbReference type="AlphaFoldDB" id="A0A0F9UDJ9"/>
<sequence length="293" mass="33687">MAKKPRSKAKEVEVPKILIGVPILAWTHEFAESFLNFWSALMTYKHKGRKFHVGYRFMYRMPVHKAEEQLADMAVASGCTHLLLMDDDIYDVTVDDFLKLLDADRDVVAGIMHASGFPYSMCAFRRYDAKTKVADQPILKGPARLYEVPPEQRKGVVKVDLVPFCFTMIKTSVFKNLKKPWFSSDNQAPTDSWFADRVLDKKMDYYAHFDVWLNHRGVTRENQPLWVQMGMVNARAKKGGGMVVLTPEEMKRHEAMMRMKLEAAETEMKSKAIGGIPFYEKEKGKNPIGKRLK</sequence>
<gene>
    <name evidence="1" type="ORF">LCGC14_0619900</name>
</gene>
<evidence type="ECO:0000313" key="1">
    <source>
        <dbReference type="EMBL" id="KKN51703.1"/>
    </source>
</evidence>
<reference evidence="1" key="1">
    <citation type="journal article" date="2015" name="Nature">
        <title>Complex archaea that bridge the gap between prokaryotes and eukaryotes.</title>
        <authorList>
            <person name="Spang A."/>
            <person name="Saw J.H."/>
            <person name="Jorgensen S.L."/>
            <person name="Zaremba-Niedzwiedzka K."/>
            <person name="Martijn J."/>
            <person name="Lind A.E."/>
            <person name="van Eijk R."/>
            <person name="Schleper C."/>
            <person name="Guy L."/>
            <person name="Ettema T.J."/>
        </authorList>
    </citation>
    <scope>NUCLEOTIDE SEQUENCE</scope>
</reference>